<dbReference type="Proteomes" id="UP000789920">
    <property type="component" value="Unassembled WGS sequence"/>
</dbReference>
<dbReference type="EMBL" id="CAJVQC010000633">
    <property type="protein sequence ID" value="CAG8476164.1"/>
    <property type="molecule type" value="Genomic_DNA"/>
</dbReference>
<gene>
    <name evidence="1" type="ORF">RPERSI_LOCUS782</name>
</gene>
<name>A0ACA9KIS9_9GLOM</name>
<evidence type="ECO:0000313" key="1">
    <source>
        <dbReference type="EMBL" id="CAG8476164.1"/>
    </source>
</evidence>
<keyword evidence="2" id="KW-1185">Reference proteome</keyword>
<reference evidence="1" key="1">
    <citation type="submission" date="2021-06" db="EMBL/GenBank/DDBJ databases">
        <authorList>
            <person name="Kallberg Y."/>
            <person name="Tangrot J."/>
            <person name="Rosling A."/>
        </authorList>
    </citation>
    <scope>NUCLEOTIDE SEQUENCE</scope>
    <source>
        <strain evidence="1">MA461A</strain>
    </source>
</reference>
<comment type="caution">
    <text evidence="1">The sequence shown here is derived from an EMBL/GenBank/DDBJ whole genome shotgun (WGS) entry which is preliminary data.</text>
</comment>
<organism evidence="1 2">
    <name type="scientific">Racocetra persica</name>
    <dbReference type="NCBI Taxonomy" id="160502"/>
    <lineage>
        <taxon>Eukaryota</taxon>
        <taxon>Fungi</taxon>
        <taxon>Fungi incertae sedis</taxon>
        <taxon>Mucoromycota</taxon>
        <taxon>Glomeromycotina</taxon>
        <taxon>Glomeromycetes</taxon>
        <taxon>Diversisporales</taxon>
        <taxon>Gigasporaceae</taxon>
        <taxon>Racocetra</taxon>
    </lineage>
</organism>
<evidence type="ECO:0000313" key="2">
    <source>
        <dbReference type="Proteomes" id="UP000789920"/>
    </source>
</evidence>
<accession>A0ACA9KIS9</accession>
<protein>
    <submittedName>
        <fullName evidence="1">15586_t:CDS:1</fullName>
    </submittedName>
</protein>
<sequence>MKLEDIIFEENASAISKKNINTPFKEELHKKKITIKKKKQIEIPNQSRSTCLSYDFPSL</sequence>
<proteinExistence type="predicted"/>